<protein>
    <recommendedName>
        <fullName evidence="5">Putative metal-dependent hydrolase PM3016_907</fullName>
        <ecNumber evidence="5">3.-.-.-</ecNumber>
    </recommendedName>
</protein>
<keyword evidence="1 5" id="KW-0963">Cytoplasm</keyword>
<feature type="domain" description="DinB-like" evidence="6">
    <location>
        <begin position="33"/>
        <end position="169"/>
    </location>
</feature>
<evidence type="ECO:0000259" key="6">
    <source>
        <dbReference type="Pfam" id="PF12867"/>
    </source>
</evidence>
<keyword evidence="8" id="KW-1185">Reference proteome</keyword>
<feature type="domain" description="DinB-like" evidence="6">
    <location>
        <begin position="183"/>
        <end position="319"/>
    </location>
</feature>
<organism evidence="7 8">
    <name type="scientific">Paenibacillus mucilaginosus 3016</name>
    <dbReference type="NCBI Taxonomy" id="1116391"/>
    <lineage>
        <taxon>Bacteria</taxon>
        <taxon>Bacillati</taxon>
        <taxon>Bacillota</taxon>
        <taxon>Bacilli</taxon>
        <taxon>Bacillales</taxon>
        <taxon>Paenibacillaceae</taxon>
        <taxon>Paenibacillus</taxon>
    </lineage>
</organism>
<keyword evidence="4 5" id="KW-0862">Zinc</keyword>
<dbReference type="EMBL" id="CP003235">
    <property type="protein sequence ID" value="AFC27851.1"/>
    <property type="molecule type" value="Genomic_DNA"/>
</dbReference>
<dbReference type="Proteomes" id="UP000007523">
    <property type="component" value="Chromosome"/>
</dbReference>
<accession>H6N9A5</accession>
<evidence type="ECO:0000256" key="5">
    <source>
        <dbReference type="HAMAP-Rule" id="MF_01256"/>
    </source>
</evidence>
<comment type="function">
    <text evidence="5">Possible metal-dependent hydrolase.</text>
</comment>
<dbReference type="InterPro" id="IPR023774">
    <property type="entry name" value="Put_metal_dep_hydrolase_YfiT"/>
</dbReference>
<evidence type="ECO:0000313" key="8">
    <source>
        <dbReference type="Proteomes" id="UP000007523"/>
    </source>
</evidence>
<dbReference type="GO" id="GO:0016787">
    <property type="term" value="F:hydrolase activity"/>
    <property type="evidence" value="ECO:0007669"/>
    <property type="project" value="UniProtKB-UniRule"/>
</dbReference>
<name>H6N9A5_9BACL</name>
<dbReference type="EC" id="3.-.-.-" evidence="5"/>
<dbReference type="STRING" id="1116391.PM3016_907"/>
<sequence length="330" mass="37735">MTNSLISRQFPIGTFTPPAEAEPSQVRAWIDEIERLPSELRAALSGADEKLLNTPYREGGWTVRQVVHHMADSHMNSYVRFKLALTEEEPTIKPYREDRWAELDDALDAPVELSLVLLEQLHARWTLLLRSLSGDQLSRTFRHPESGIVPLYANIGIYAWHGRHHLAHIRLVTGTPSVSKLRELLHAVPRTVRSIPEEDFLRKPAPASWSKHEILGHLCDSAGVNHTRFQSILVSDSPVSLPGYQQDEWVRRNQYQTLFTPGELLDYWVRSNERVLSAVSGALEEEYAKPCILPDGTEATFSWLLDDYVNHLLHHMEQIQEGFRERLGFA</sequence>
<comment type="similarity">
    <text evidence="5">Belongs to the metal hydrolase YfiT family.</text>
</comment>
<feature type="binding site" evidence="5">
    <location>
        <position position="165"/>
    </location>
    <ligand>
        <name>Zn(2+)</name>
        <dbReference type="ChEBI" id="CHEBI:29105"/>
    </ligand>
</feature>
<gene>
    <name evidence="7" type="ORF">PM3016_907</name>
</gene>
<keyword evidence="3 5" id="KW-0378">Hydrolase</keyword>
<dbReference type="AlphaFoldDB" id="H6N9A5"/>
<dbReference type="KEGG" id="pmq:PM3016_907"/>
<reference evidence="7 8" key="1">
    <citation type="journal article" date="2012" name="J. Bacteriol.">
        <title>Complete Genome Sequence of Paenibacillus mucilaginosus 3016, a Bacterium Functional as Microbial Fertilizer.</title>
        <authorList>
            <person name="Ma M."/>
            <person name="Wang Z."/>
            <person name="Li L."/>
            <person name="Jiang X."/>
            <person name="Guan D."/>
            <person name="Cao F."/>
            <person name="Chen H."/>
            <person name="Wang X."/>
            <person name="Shen D."/>
            <person name="Du B."/>
            <person name="Li J."/>
        </authorList>
    </citation>
    <scope>NUCLEOTIDE SEQUENCE [LARGE SCALE GENOMIC DNA]</scope>
    <source>
        <strain evidence="7 8">3016</strain>
    </source>
</reference>
<dbReference type="HAMAP" id="MF_01256">
    <property type="entry name" value="YfiT_hydrol"/>
    <property type="match status" value="1"/>
</dbReference>
<comment type="subcellular location">
    <subcellularLocation>
        <location evidence="5">Cytoplasm</location>
    </subcellularLocation>
</comment>
<dbReference type="Pfam" id="PF12867">
    <property type="entry name" value="DinB_2"/>
    <property type="match status" value="2"/>
</dbReference>
<evidence type="ECO:0000256" key="2">
    <source>
        <dbReference type="ARBA" id="ARBA00022723"/>
    </source>
</evidence>
<dbReference type="Gene3D" id="1.20.120.450">
    <property type="entry name" value="dinb family like domain"/>
    <property type="match status" value="2"/>
</dbReference>
<dbReference type="HOGENOM" id="CLU_841560_0_0_9"/>
<evidence type="ECO:0000313" key="7">
    <source>
        <dbReference type="EMBL" id="AFC27851.1"/>
    </source>
</evidence>
<keyword evidence="2 5" id="KW-0479">Metal-binding</keyword>
<evidence type="ECO:0000256" key="4">
    <source>
        <dbReference type="ARBA" id="ARBA00022833"/>
    </source>
</evidence>
<feature type="binding site" evidence="5">
    <location>
        <position position="161"/>
    </location>
    <ligand>
        <name>Zn(2+)</name>
        <dbReference type="ChEBI" id="CHEBI:29105"/>
    </ligand>
</feature>
<dbReference type="GO" id="GO:0005737">
    <property type="term" value="C:cytoplasm"/>
    <property type="evidence" value="ECO:0007669"/>
    <property type="project" value="UniProtKB-SubCell"/>
</dbReference>
<dbReference type="NCBIfam" id="NF009807">
    <property type="entry name" value="PRK13291.1"/>
    <property type="match status" value="1"/>
</dbReference>
<dbReference type="SUPFAM" id="SSF109854">
    <property type="entry name" value="DinB/YfiT-like putative metalloenzymes"/>
    <property type="match status" value="2"/>
</dbReference>
<feature type="binding site" evidence="5">
    <location>
        <position position="69"/>
    </location>
    <ligand>
        <name>Zn(2+)</name>
        <dbReference type="ChEBI" id="CHEBI:29105"/>
    </ligand>
</feature>
<proteinExistence type="inferred from homology"/>
<evidence type="ECO:0000256" key="3">
    <source>
        <dbReference type="ARBA" id="ARBA00022801"/>
    </source>
</evidence>
<comment type="subunit">
    <text evidence="5">Homodimer.</text>
</comment>
<dbReference type="InterPro" id="IPR034660">
    <property type="entry name" value="DinB/YfiT-like"/>
</dbReference>
<evidence type="ECO:0000256" key="1">
    <source>
        <dbReference type="ARBA" id="ARBA00022490"/>
    </source>
</evidence>
<dbReference type="GO" id="GO:0008270">
    <property type="term" value="F:zinc ion binding"/>
    <property type="evidence" value="ECO:0007669"/>
    <property type="project" value="UniProtKB-UniRule"/>
</dbReference>
<comment type="cofactor">
    <cofactor evidence="5">
        <name>Zn(2+)</name>
        <dbReference type="ChEBI" id="CHEBI:29105"/>
    </cofactor>
    <text evidence="5">Binds 1 zinc ion per subunit.</text>
</comment>
<dbReference type="InterPro" id="IPR024775">
    <property type="entry name" value="DinB-like"/>
</dbReference>